<dbReference type="PANTHER" id="PTHR35564">
    <property type="match status" value="1"/>
</dbReference>
<organism evidence="1 3">
    <name type="scientific">Acinetobacter pseudolwoffii</name>
    <dbReference type="NCBI Taxonomy" id="2053287"/>
    <lineage>
        <taxon>Bacteria</taxon>
        <taxon>Pseudomonadati</taxon>
        <taxon>Pseudomonadota</taxon>
        <taxon>Gammaproteobacteria</taxon>
        <taxon>Moraxellales</taxon>
        <taxon>Moraxellaceae</taxon>
        <taxon>Acinetobacter</taxon>
    </lineage>
</organism>
<evidence type="ECO:0000313" key="3">
    <source>
        <dbReference type="Proteomes" id="UP000242351"/>
    </source>
</evidence>
<dbReference type="InterPro" id="IPR010732">
    <property type="entry name" value="T6SS_TssG-like"/>
</dbReference>
<comment type="caution">
    <text evidence="1">The sequence shown here is derived from an EMBL/GenBank/DDBJ whole genome shotgun (WGS) entry which is preliminary data.</text>
</comment>
<proteinExistence type="predicted"/>
<reference evidence="1 3" key="3">
    <citation type="submission" date="2017-12" db="EMBL/GenBank/DDBJ databases">
        <title>Revising the taxonomy of the Acinetobacter lwoffii group: the description of Acinetobacter pseudolwoffii sp. nov. and emended description of Acinetobacter lwoffii.</title>
        <authorList>
            <person name="Nemec A."/>
        </authorList>
    </citation>
    <scope>NUCLEOTIDE SEQUENCE [LARGE SCALE GENOMIC DNA]</scope>
    <source>
        <strain evidence="1 3">ANC 5347</strain>
    </source>
</reference>
<accession>A0A2H9YS90</accession>
<dbReference type="GeneID" id="97176638"/>
<dbReference type="PANTHER" id="PTHR35564:SF4">
    <property type="entry name" value="CYTOPLASMIC PROTEIN"/>
    <property type="match status" value="1"/>
</dbReference>
<dbReference type="EMBL" id="PHRG01000003">
    <property type="protein sequence ID" value="PJO75525.1"/>
    <property type="molecule type" value="Genomic_DNA"/>
</dbReference>
<dbReference type="Pfam" id="PF06996">
    <property type="entry name" value="T6SS_TssG"/>
    <property type="match status" value="1"/>
</dbReference>
<sequence length="331" mass="38127">MRTADWWQKASVVDRLYQQPTSFEFIQATRLLRHAPEQKNEQEWSKAFQFISSLNLNFPVSEIESLQTQDKKVQMTNLIVGLTGILGELPYIYTDKIKQGTRAQREESLHFLGLFNHKLTAQYVDACLNYHLALRYEIEQENHYLNLLHALSGYMSQQHEQQNIDDYFAEFSGLMQGQNNTHYALNSVLSCIFKFNFQINEFIPETFQLNEQQRSCLGESRPVRLGINSFCGERLEQIDEKIEIEIGPLKREDYLNFLSEGIHSVKLKKILQIWCSPTLLVDLRLILEKDELCSVQLGQANPMGLAKGAVLLANQATHNTQTCYSLIGSLS</sequence>
<evidence type="ECO:0000313" key="4">
    <source>
        <dbReference type="Proteomes" id="UP000243446"/>
    </source>
</evidence>
<evidence type="ECO:0000313" key="2">
    <source>
        <dbReference type="EMBL" id="PJO75525.1"/>
    </source>
</evidence>
<dbReference type="RefSeq" id="WP_100354989.1">
    <property type="nucleotide sequence ID" value="NZ_CBDBYO010000030.1"/>
</dbReference>
<reference evidence="1 3" key="2">
    <citation type="submission" date="2017-11" db="EMBL/GenBank/DDBJ databases">
        <authorList>
            <person name="Han C.G."/>
        </authorList>
    </citation>
    <scope>NUCLEOTIDE SEQUENCE [LARGE SCALE GENOMIC DNA]</scope>
    <source>
        <strain evidence="1 3">ANC 5347</strain>
    </source>
</reference>
<name>A0A2H9URD6_9GAMM</name>
<reference evidence="2 4" key="1">
    <citation type="submission" date="2017-11" db="EMBL/GenBank/DDBJ databases">
        <title>Revising the taxonomy of the Acinetobacter lwoffii group: the description of Acinetobacter pseudolwoffii sp. nov. and emended description of Acinetobacter lwoffii.</title>
        <authorList>
            <person name="Nemec A."/>
            <person name="Radolfova-Krizova L."/>
        </authorList>
    </citation>
    <scope>NUCLEOTIDE SEQUENCE [LARGE SCALE GENOMIC DNA]</scope>
    <source>
        <strain evidence="2 4">ANC 5044</strain>
    </source>
</reference>
<evidence type="ECO:0000313" key="1">
    <source>
        <dbReference type="EMBL" id="PJI34254.1"/>
    </source>
</evidence>
<gene>
    <name evidence="1" type="ORF">CU320_02680</name>
    <name evidence="2" type="ORF">CWI32_08340</name>
</gene>
<dbReference type="NCBIfam" id="TIGR03347">
    <property type="entry name" value="VI_chp_1"/>
    <property type="match status" value="1"/>
</dbReference>
<dbReference type="AlphaFoldDB" id="A0A2H9URD6"/>
<protein>
    <submittedName>
        <fullName evidence="1">Type VI secretion system baseplate subunit TssG</fullName>
    </submittedName>
</protein>
<accession>A0A2H9URD6</accession>
<dbReference type="Proteomes" id="UP000242351">
    <property type="component" value="Unassembled WGS sequence"/>
</dbReference>
<dbReference type="Proteomes" id="UP000243446">
    <property type="component" value="Unassembled WGS sequence"/>
</dbReference>
<dbReference type="EMBL" id="PGOZ01000001">
    <property type="protein sequence ID" value="PJI34254.1"/>
    <property type="molecule type" value="Genomic_DNA"/>
</dbReference>